<keyword evidence="3" id="KW-0547">Nucleotide-binding</keyword>
<dbReference type="GO" id="GO:0005524">
    <property type="term" value="F:ATP binding"/>
    <property type="evidence" value="ECO:0007669"/>
    <property type="project" value="UniProtKB-KW"/>
</dbReference>
<dbReference type="EMBL" id="WJJP01000391">
    <property type="protein sequence ID" value="MBD3325308.1"/>
    <property type="molecule type" value="Genomic_DNA"/>
</dbReference>
<dbReference type="CDD" id="cd03215">
    <property type="entry name" value="ABC_Carb_Monos_II"/>
    <property type="match status" value="1"/>
</dbReference>
<dbReference type="AlphaFoldDB" id="A0A9D5JWA8"/>
<evidence type="ECO:0000256" key="4">
    <source>
        <dbReference type="ARBA" id="ARBA00022840"/>
    </source>
</evidence>
<dbReference type="Gene3D" id="3.40.50.300">
    <property type="entry name" value="P-loop containing nucleotide triphosphate hydrolases"/>
    <property type="match status" value="2"/>
</dbReference>
<accession>A0A9D5JWA8</accession>
<evidence type="ECO:0000259" key="5">
    <source>
        <dbReference type="PROSITE" id="PS50893"/>
    </source>
</evidence>
<keyword evidence="4 6" id="KW-0067">ATP-binding</keyword>
<dbReference type="SUPFAM" id="SSF52540">
    <property type="entry name" value="P-loop containing nucleoside triphosphate hydrolases"/>
    <property type="match status" value="2"/>
</dbReference>
<dbReference type="PROSITE" id="PS50893">
    <property type="entry name" value="ABC_TRANSPORTER_2"/>
    <property type="match status" value="2"/>
</dbReference>
<evidence type="ECO:0000256" key="1">
    <source>
        <dbReference type="ARBA" id="ARBA00022448"/>
    </source>
</evidence>
<dbReference type="Proteomes" id="UP000649604">
    <property type="component" value="Unassembled WGS sequence"/>
</dbReference>
<dbReference type="PANTHER" id="PTHR43790:SF9">
    <property type="entry name" value="GALACTOFURANOSE TRANSPORTER ATP-BINDING PROTEIN YTFR"/>
    <property type="match status" value="1"/>
</dbReference>
<dbReference type="Pfam" id="PF00005">
    <property type="entry name" value="ABC_tran"/>
    <property type="match status" value="2"/>
</dbReference>
<evidence type="ECO:0000256" key="3">
    <source>
        <dbReference type="ARBA" id="ARBA00022741"/>
    </source>
</evidence>
<reference evidence="6" key="1">
    <citation type="submission" date="2019-11" db="EMBL/GenBank/DDBJ databases">
        <title>Microbial mats filling the niche in hypersaline microbial mats.</title>
        <authorList>
            <person name="Wong H.L."/>
            <person name="Macleod F.I."/>
            <person name="White R.A. III"/>
            <person name="Burns B.P."/>
        </authorList>
    </citation>
    <scope>NUCLEOTIDE SEQUENCE</scope>
    <source>
        <strain evidence="6">Rbin_158</strain>
    </source>
</reference>
<comment type="caution">
    <text evidence="6">The sequence shown here is derived from an EMBL/GenBank/DDBJ whole genome shotgun (WGS) entry which is preliminary data.</text>
</comment>
<dbReference type="GO" id="GO:0016887">
    <property type="term" value="F:ATP hydrolysis activity"/>
    <property type="evidence" value="ECO:0007669"/>
    <property type="project" value="InterPro"/>
</dbReference>
<evidence type="ECO:0000313" key="7">
    <source>
        <dbReference type="Proteomes" id="UP000649604"/>
    </source>
</evidence>
<protein>
    <submittedName>
        <fullName evidence="6">ATP-binding cassette domain-containing protein</fullName>
    </submittedName>
</protein>
<dbReference type="InterPro" id="IPR050107">
    <property type="entry name" value="ABC_carbohydrate_import_ATPase"/>
</dbReference>
<dbReference type="CDD" id="cd03216">
    <property type="entry name" value="ABC_Carb_Monos_I"/>
    <property type="match status" value="1"/>
</dbReference>
<keyword evidence="2" id="KW-0677">Repeat</keyword>
<dbReference type="SMART" id="SM00382">
    <property type="entry name" value="AAA"/>
    <property type="match status" value="2"/>
</dbReference>
<dbReference type="InterPro" id="IPR017871">
    <property type="entry name" value="ABC_transporter-like_CS"/>
</dbReference>
<keyword evidence="1" id="KW-0813">Transport</keyword>
<feature type="non-terminal residue" evidence="6">
    <location>
        <position position="1"/>
    </location>
</feature>
<sequence>PHGLMGENGAGKSTLINVLTGVYKRDAGTIVYAGREIECTSPLHAQEIGISTVYQEVNLVPNLSVAENIFLGREPMKLGRIDWRQMKYDAQHVLERFALHIDVEKNLGEYPVAIQQMVAIARALELKSNLLILDEPTSSLDVEETEQLFTQMRRLKAEGYSIIFITHFLDQAFQVTDRITVLRNGEYIGTYLTENISKVDLISKLLGKEMEKLTEMKTARPPSETGQVSESAAAGPDFIEAQHFGKKGSIKPLDVSIKTGEILGCAGLLGSGRTELANLFFGIETADAGSLRIGGKDVKVKNPRQALQLGIGMSPEDRKAQGLIEDLTVRENIVLALQARQGWLKTLSLKEQETIADRYIKLLGIKTPSSEQIIKNLSGGNQQKVIIARWLASNPTFLILDEPTRGIDVGAKTDIQKLIIELSEKNMAIMFISSEIEEIARCSSKVIIMHDFEVATTLYGDDINEQTIMNSIAEKHLEADQGHEDVDR</sequence>
<dbReference type="PANTHER" id="PTHR43790">
    <property type="entry name" value="CARBOHYDRATE TRANSPORT ATP-BINDING PROTEIN MG119-RELATED"/>
    <property type="match status" value="1"/>
</dbReference>
<name>A0A9D5JWA8_9BACT</name>
<feature type="domain" description="ABC transporter" evidence="5">
    <location>
        <begin position="4"/>
        <end position="209"/>
    </location>
</feature>
<organism evidence="6 7">
    <name type="scientific">candidate division KSB3 bacterium</name>
    <dbReference type="NCBI Taxonomy" id="2044937"/>
    <lineage>
        <taxon>Bacteria</taxon>
        <taxon>candidate division KSB3</taxon>
    </lineage>
</organism>
<proteinExistence type="predicted"/>
<dbReference type="InterPro" id="IPR003439">
    <property type="entry name" value="ABC_transporter-like_ATP-bd"/>
</dbReference>
<dbReference type="InterPro" id="IPR003593">
    <property type="entry name" value="AAA+_ATPase"/>
</dbReference>
<evidence type="ECO:0000256" key="2">
    <source>
        <dbReference type="ARBA" id="ARBA00022737"/>
    </source>
</evidence>
<dbReference type="PROSITE" id="PS00211">
    <property type="entry name" value="ABC_TRANSPORTER_1"/>
    <property type="match status" value="1"/>
</dbReference>
<evidence type="ECO:0000313" key="6">
    <source>
        <dbReference type="EMBL" id="MBD3325308.1"/>
    </source>
</evidence>
<feature type="domain" description="ABC transporter" evidence="5">
    <location>
        <begin position="233"/>
        <end position="476"/>
    </location>
</feature>
<dbReference type="InterPro" id="IPR027417">
    <property type="entry name" value="P-loop_NTPase"/>
</dbReference>
<gene>
    <name evidence="6" type="ORF">GF339_12030</name>
</gene>